<sequence length="75" mass="8751">MSSKECYNHDSLKNILNSYESLGTCLTKLPFKRFGATSFRLQQFHPSRIHGEGDTKKLRWGQSKRKHRPSQELLT</sequence>
<evidence type="ECO:0000256" key="1">
    <source>
        <dbReference type="SAM" id="MobiDB-lite"/>
    </source>
</evidence>
<evidence type="ECO:0000313" key="3">
    <source>
        <dbReference type="Proteomes" id="UP000323597"/>
    </source>
</evidence>
<name>A0A5D2V8N4_GOSMU</name>
<evidence type="ECO:0000313" key="2">
    <source>
        <dbReference type="EMBL" id="TYI85683.1"/>
    </source>
</evidence>
<dbReference type="Proteomes" id="UP000323597">
    <property type="component" value="Chromosome D04"/>
</dbReference>
<protein>
    <submittedName>
        <fullName evidence="2">Uncharacterized protein</fullName>
    </submittedName>
</protein>
<feature type="region of interest" description="Disordered" evidence="1">
    <location>
        <begin position="46"/>
        <end position="75"/>
    </location>
</feature>
<accession>A0A5D2V8N4</accession>
<proteinExistence type="predicted"/>
<keyword evidence="3" id="KW-1185">Reference proteome</keyword>
<feature type="compositionally biased region" description="Basic residues" evidence="1">
    <location>
        <begin position="58"/>
        <end position="68"/>
    </location>
</feature>
<gene>
    <name evidence="2" type="ORF">E1A91_D04G012500v1</name>
</gene>
<reference evidence="2 3" key="1">
    <citation type="submission" date="2019-07" db="EMBL/GenBank/DDBJ databases">
        <title>WGS assembly of Gossypium mustelinum.</title>
        <authorList>
            <person name="Chen Z.J."/>
            <person name="Sreedasyam A."/>
            <person name="Ando A."/>
            <person name="Song Q."/>
            <person name="De L."/>
            <person name="Hulse-Kemp A."/>
            <person name="Ding M."/>
            <person name="Ye W."/>
            <person name="Kirkbride R."/>
            <person name="Jenkins J."/>
            <person name="Plott C."/>
            <person name="Lovell J."/>
            <person name="Lin Y.-M."/>
            <person name="Vaughn R."/>
            <person name="Liu B."/>
            <person name="Li W."/>
            <person name="Simpson S."/>
            <person name="Scheffler B."/>
            <person name="Saski C."/>
            <person name="Grover C."/>
            <person name="Hu G."/>
            <person name="Conover J."/>
            <person name="Carlson J."/>
            <person name="Shu S."/>
            <person name="Boston L."/>
            <person name="Williams M."/>
            <person name="Peterson D."/>
            <person name="Mcgee K."/>
            <person name="Jones D."/>
            <person name="Wendel J."/>
            <person name="Stelly D."/>
            <person name="Grimwood J."/>
            <person name="Schmutz J."/>
        </authorList>
    </citation>
    <scope>NUCLEOTIDE SEQUENCE [LARGE SCALE GENOMIC DNA]</scope>
    <source>
        <strain evidence="2">1408120.09</strain>
    </source>
</reference>
<dbReference type="AlphaFoldDB" id="A0A5D2V8N4"/>
<dbReference type="EMBL" id="CM017652">
    <property type="protein sequence ID" value="TYI85683.1"/>
    <property type="molecule type" value="Genomic_DNA"/>
</dbReference>
<organism evidence="2 3">
    <name type="scientific">Gossypium mustelinum</name>
    <name type="common">Cotton</name>
    <name type="synonym">Gossypium caicoense</name>
    <dbReference type="NCBI Taxonomy" id="34275"/>
    <lineage>
        <taxon>Eukaryota</taxon>
        <taxon>Viridiplantae</taxon>
        <taxon>Streptophyta</taxon>
        <taxon>Embryophyta</taxon>
        <taxon>Tracheophyta</taxon>
        <taxon>Spermatophyta</taxon>
        <taxon>Magnoliopsida</taxon>
        <taxon>eudicotyledons</taxon>
        <taxon>Gunneridae</taxon>
        <taxon>Pentapetalae</taxon>
        <taxon>rosids</taxon>
        <taxon>malvids</taxon>
        <taxon>Malvales</taxon>
        <taxon>Malvaceae</taxon>
        <taxon>Malvoideae</taxon>
        <taxon>Gossypium</taxon>
    </lineage>
</organism>